<keyword evidence="2" id="KW-1185">Reference proteome</keyword>
<reference evidence="1 2" key="1">
    <citation type="journal article" date="2021" name="Int. J. Syst. Evol. Microbiol.">
        <title>Reticulibacter mediterranei gen. nov., sp. nov., within the new family Reticulibacteraceae fam. nov., and Ktedonospora formicarum gen. nov., sp. nov., Ktedonobacter robiniae sp. nov., Dictyobacter formicarum sp. nov. and Dictyobacter arantiisoli sp. nov., belonging to the class Ktedonobacteria.</title>
        <authorList>
            <person name="Yabe S."/>
            <person name="Zheng Y."/>
            <person name="Wang C.M."/>
            <person name="Sakai Y."/>
            <person name="Abe K."/>
            <person name="Yokota A."/>
            <person name="Donadio S."/>
            <person name="Cavaletti L."/>
            <person name="Monciardini P."/>
        </authorList>
    </citation>
    <scope>NUCLEOTIDE SEQUENCE [LARGE SCALE GENOMIC DNA]</scope>
    <source>
        <strain evidence="1 2">SOSP1-30</strain>
    </source>
</reference>
<gene>
    <name evidence="1" type="ORF">KSB_77400</name>
</gene>
<protein>
    <submittedName>
        <fullName evidence="1">Uncharacterized protein</fullName>
    </submittedName>
</protein>
<accession>A0ABQ3V2Z9</accession>
<dbReference type="Proteomes" id="UP000654345">
    <property type="component" value="Unassembled WGS sequence"/>
</dbReference>
<name>A0ABQ3V2Z9_9CHLR</name>
<dbReference type="RefSeq" id="WP_201375466.1">
    <property type="nucleotide sequence ID" value="NZ_BNJG01000003.1"/>
</dbReference>
<evidence type="ECO:0000313" key="2">
    <source>
        <dbReference type="Proteomes" id="UP000654345"/>
    </source>
</evidence>
<sequence length="152" mass="18095">MQEKRKLQSEPGLYTLKRAYELLIEGITPWVALGNFMNDFYGYFVEKRQELIDEPIVVPENATEEQLRWAVFFAASAEYHANKYNLQIPEWCQDSMYTEVKEEWVMSVRPSPSEAIRERYKNTSPEEFRRRKIYCGSRVFANKYEQAVRKSS</sequence>
<evidence type="ECO:0000313" key="1">
    <source>
        <dbReference type="EMBL" id="GHO59265.1"/>
    </source>
</evidence>
<organism evidence="1 2">
    <name type="scientific">Ktedonobacter robiniae</name>
    <dbReference type="NCBI Taxonomy" id="2778365"/>
    <lineage>
        <taxon>Bacteria</taxon>
        <taxon>Bacillati</taxon>
        <taxon>Chloroflexota</taxon>
        <taxon>Ktedonobacteria</taxon>
        <taxon>Ktedonobacterales</taxon>
        <taxon>Ktedonobacteraceae</taxon>
        <taxon>Ktedonobacter</taxon>
    </lineage>
</organism>
<comment type="caution">
    <text evidence="1">The sequence shown here is derived from an EMBL/GenBank/DDBJ whole genome shotgun (WGS) entry which is preliminary data.</text>
</comment>
<dbReference type="EMBL" id="BNJG01000003">
    <property type="protein sequence ID" value="GHO59265.1"/>
    <property type="molecule type" value="Genomic_DNA"/>
</dbReference>
<proteinExistence type="predicted"/>